<evidence type="ECO:0000256" key="1">
    <source>
        <dbReference type="SAM" id="Phobius"/>
    </source>
</evidence>
<feature type="transmembrane region" description="Helical" evidence="1">
    <location>
        <begin position="48"/>
        <end position="65"/>
    </location>
</feature>
<dbReference type="Gramene" id="PGSC0003DMT400079251">
    <property type="protein sequence ID" value="PGSC0003DMT400079251"/>
    <property type="gene ID" value="PGSC0003DMG400030848"/>
</dbReference>
<evidence type="ECO:0000313" key="3">
    <source>
        <dbReference type="Proteomes" id="UP000011115"/>
    </source>
</evidence>
<keyword evidence="3" id="KW-1185">Reference proteome</keyword>
<organism evidence="2 3">
    <name type="scientific">Solanum tuberosum</name>
    <name type="common">Potato</name>
    <dbReference type="NCBI Taxonomy" id="4113"/>
    <lineage>
        <taxon>Eukaryota</taxon>
        <taxon>Viridiplantae</taxon>
        <taxon>Streptophyta</taxon>
        <taxon>Embryophyta</taxon>
        <taxon>Tracheophyta</taxon>
        <taxon>Spermatophyta</taxon>
        <taxon>Magnoliopsida</taxon>
        <taxon>eudicotyledons</taxon>
        <taxon>Gunneridae</taxon>
        <taxon>Pentapetalae</taxon>
        <taxon>asterids</taxon>
        <taxon>lamiids</taxon>
        <taxon>Solanales</taxon>
        <taxon>Solanaceae</taxon>
        <taxon>Solanoideae</taxon>
        <taxon>Solaneae</taxon>
        <taxon>Solanum</taxon>
    </lineage>
</organism>
<keyword evidence="1" id="KW-0812">Transmembrane</keyword>
<dbReference type="InParanoid" id="M1D1I5"/>
<name>M1D1I5_SOLTU</name>
<reference evidence="3" key="1">
    <citation type="journal article" date="2011" name="Nature">
        <title>Genome sequence and analysis of the tuber crop potato.</title>
        <authorList>
            <consortium name="The Potato Genome Sequencing Consortium"/>
        </authorList>
    </citation>
    <scope>NUCLEOTIDE SEQUENCE [LARGE SCALE GENOMIC DNA]</scope>
    <source>
        <strain evidence="3">cv. DM1-3 516 R44</strain>
    </source>
</reference>
<sequence>MSMRLKSYGAYTPVVYGSNKLVFFFPIRELRNLISCLSYSFIGDGHIALNYMICLCIIVNLTLIIKPYES</sequence>
<reference evidence="2" key="2">
    <citation type="submission" date="2015-06" db="UniProtKB">
        <authorList>
            <consortium name="EnsemblPlants"/>
        </authorList>
    </citation>
    <scope>IDENTIFICATION</scope>
    <source>
        <strain evidence="2">DM1-3 516 R44</strain>
    </source>
</reference>
<proteinExistence type="predicted"/>
<dbReference type="Proteomes" id="UP000011115">
    <property type="component" value="Unassembled WGS sequence"/>
</dbReference>
<evidence type="ECO:0000313" key="2">
    <source>
        <dbReference type="EnsemblPlants" id="PGSC0003DMT400079251"/>
    </source>
</evidence>
<keyword evidence="1" id="KW-1133">Transmembrane helix</keyword>
<dbReference type="EnsemblPlants" id="PGSC0003DMT400079251">
    <property type="protein sequence ID" value="PGSC0003DMT400079251"/>
    <property type="gene ID" value="PGSC0003DMG400030848"/>
</dbReference>
<protein>
    <submittedName>
        <fullName evidence="2">Uncharacterized protein</fullName>
    </submittedName>
</protein>
<accession>M1D1I5</accession>
<dbReference type="AlphaFoldDB" id="M1D1I5"/>
<dbReference type="PaxDb" id="4113-PGSC0003DMT400079251"/>
<dbReference type="HOGENOM" id="CLU_2762795_0_0_1"/>
<keyword evidence="1" id="KW-0472">Membrane</keyword>